<evidence type="ECO:0000313" key="2">
    <source>
        <dbReference type="Proteomes" id="UP000067625"/>
    </source>
</evidence>
<dbReference type="STRING" id="1441095.AM592_08275"/>
<dbReference type="EMBL" id="CP012600">
    <property type="protein sequence ID" value="ALC81599.1"/>
    <property type="molecule type" value="Genomic_DNA"/>
</dbReference>
<dbReference type="RefSeq" id="WP_053603357.1">
    <property type="nucleotide sequence ID" value="NZ_CP012600.1"/>
</dbReference>
<evidence type="ECO:0008006" key="3">
    <source>
        <dbReference type="Google" id="ProtNLM"/>
    </source>
</evidence>
<dbReference type="InterPro" id="IPR024562">
    <property type="entry name" value="YqhG"/>
</dbReference>
<accession>A0A0M4FGG0</accession>
<proteinExistence type="predicted"/>
<dbReference type="PATRIC" id="fig|1441095.3.peg.1816"/>
<protein>
    <recommendedName>
        <fullName evidence="3">YqhG</fullName>
    </recommendedName>
</protein>
<reference evidence="1 2" key="2">
    <citation type="journal article" date="2016" name="Int. J. Syst. Evol. Microbiol.">
        <title>Bacillus gobiensis sp. nov., isolated from a soil sample.</title>
        <authorList>
            <person name="Liu B."/>
            <person name="Liu G.H."/>
            <person name="Cetin S."/>
            <person name="Schumann P."/>
            <person name="Pan Z.Z."/>
            <person name="Chen Q.Q."/>
        </authorList>
    </citation>
    <scope>NUCLEOTIDE SEQUENCE [LARGE SCALE GENOMIC DNA]</scope>
    <source>
        <strain evidence="1 2">FJAT-4402</strain>
    </source>
</reference>
<gene>
    <name evidence="1" type="ORF">AM592_08275</name>
</gene>
<name>A0A0M4FGG0_9BACI</name>
<dbReference type="AlphaFoldDB" id="A0A0M4FGG0"/>
<keyword evidence="2" id="KW-1185">Reference proteome</keyword>
<dbReference type="Pfam" id="PF11079">
    <property type="entry name" value="YqhG"/>
    <property type="match status" value="1"/>
</dbReference>
<sequence length="262" mass="30570">MNQQEIHSFLLSFFEANLCTITEKSNGHLSVQLTNEVDKEIMNRPFYWHWLEKTGGEAKPMHLTFITDYDKAPEGIDGEFIHFGSPRLFQMFQSVKKNGKFIRLYEEINSNGQQVPLHPWLGVNVTISYQSDLKKDKLLSLGLHLISGTIIESFQEKINKHSFTTHISDFCYSVSPIIKLESAIKRLEKFIESYARTEPNDWALASIERWNYDLALLEKFYEEILEKPQEYEIEKQALQSLYEPKIVIKIESGGLFYLKHVI</sequence>
<evidence type="ECO:0000313" key="1">
    <source>
        <dbReference type="EMBL" id="ALC81599.1"/>
    </source>
</evidence>
<organism evidence="1 2">
    <name type="scientific">Bacillus gobiensis</name>
    <dbReference type="NCBI Taxonomy" id="1441095"/>
    <lineage>
        <taxon>Bacteria</taxon>
        <taxon>Bacillati</taxon>
        <taxon>Bacillota</taxon>
        <taxon>Bacilli</taxon>
        <taxon>Bacillales</taxon>
        <taxon>Bacillaceae</taxon>
        <taxon>Bacillus</taxon>
    </lineage>
</organism>
<dbReference type="Proteomes" id="UP000067625">
    <property type="component" value="Chromosome"/>
</dbReference>
<reference evidence="2" key="1">
    <citation type="submission" date="2015-08" db="EMBL/GenBank/DDBJ databases">
        <title>Genome sequencing project for genomic taxonomy and phylogenomics of Bacillus-like bacteria.</title>
        <authorList>
            <person name="Liu B."/>
            <person name="Wang J."/>
            <person name="Zhu Y."/>
            <person name="Liu G."/>
            <person name="Chen Q."/>
            <person name="Chen Z."/>
            <person name="Lan J."/>
            <person name="Che J."/>
            <person name="Ge C."/>
            <person name="Shi H."/>
            <person name="Pan Z."/>
            <person name="Liu X."/>
        </authorList>
    </citation>
    <scope>NUCLEOTIDE SEQUENCE [LARGE SCALE GENOMIC DNA]</scope>
    <source>
        <strain evidence="2">FJAT-4402</strain>
    </source>
</reference>
<dbReference type="OrthoDB" id="2433584at2"/>